<dbReference type="InterPro" id="IPR001055">
    <property type="entry name" value="Adrenodoxin-like"/>
</dbReference>
<dbReference type="CDD" id="cd00207">
    <property type="entry name" value="fer2"/>
    <property type="match status" value="1"/>
</dbReference>
<reference evidence="8 9" key="1">
    <citation type="journal article" date="2019" name="Sci. Rep.">
        <title>Nanopore sequencing improves the draft genome of the human pathogenic amoeba Naegleria fowleri.</title>
        <authorList>
            <person name="Liechti N."/>
            <person name="Schurch N."/>
            <person name="Bruggmann R."/>
            <person name="Wittwer M."/>
        </authorList>
    </citation>
    <scope>NUCLEOTIDE SEQUENCE [LARGE SCALE GENOMIC DNA]</scope>
    <source>
        <strain evidence="8 9">ATCC 30894</strain>
    </source>
</reference>
<evidence type="ECO:0000256" key="5">
    <source>
        <dbReference type="ARBA" id="ARBA00023014"/>
    </source>
</evidence>
<keyword evidence="5" id="KW-0411">Iron-sulfur</keyword>
<sequence>MFNTILPRSIIQPLMSRGIVSRKVVIVTDEMWRAHRNFNVVAMSHSTSNTIREFSSSNSKCMSVGYKNPNAETVNITFVDPKNNIKKTVKAPIGEHLLAVAHANDIDLEGACEASLACSTCHVYIQDEYFNKCGEPEEEEEDMLDLAYGLAHNSRLGCQVIVSKELEGMTVTLPKATRNMQVDKKK</sequence>
<dbReference type="GO" id="GO:0005739">
    <property type="term" value="C:mitochondrion"/>
    <property type="evidence" value="ECO:0007669"/>
    <property type="project" value="TreeGrafter"/>
</dbReference>
<keyword evidence="9" id="KW-1185">Reference proteome</keyword>
<gene>
    <name evidence="8" type="ORF">FDP41_007763</name>
</gene>
<dbReference type="Proteomes" id="UP000444721">
    <property type="component" value="Unassembled WGS sequence"/>
</dbReference>
<evidence type="ECO:0000256" key="4">
    <source>
        <dbReference type="ARBA" id="ARBA00023004"/>
    </source>
</evidence>
<dbReference type="Pfam" id="PF00111">
    <property type="entry name" value="Fer2"/>
    <property type="match status" value="1"/>
</dbReference>
<proteinExistence type="inferred from homology"/>
<name>A0A6A5CEC8_NAEFO</name>
<organism evidence="8 9">
    <name type="scientific">Naegleria fowleri</name>
    <name type="common">Brain eating amoeba</name>
    <dbReference type="NCBI Taxonomy" id="5763"/>
    <lineage>
        <taxon>Eukaryota</taxon>
        <taxon>Discoba</taxon>
        <taxon>Heterolobosea</taxon>
        <taxon>Tetramitia</taxon>
        <taxon>Eutetramitia</taxon>
        <taxon>Vahlkampfiidae</taxon>
        <taxon>Naegleria</taxon>
    </lineage>
</organism>
<keyword evidence="2" id="KW-0001">2Fe-2S</keyword>
<evidence type="ECO:0000313" key="9">
    <source>
        <dbReference type="Proteomes" id="UP000444721"/>
    </source>
</evidence>
<evidence type="ECO:0000256" key="1">
    <source>
        <dbReference type="ARBA" id="ARBA00010914"/>
    </source>
</evidence>
<evidence type="ECO:0000313" key="8">
    <source>
        <dbReference type="EMBL" id="KAF0983848.1"/>
    </source>
</evidence>
<dbReference type="GO" id="GO:0051537">
    <property type="term" value="F:2 iron, 2 sulfur cluster binding"/>
    <property type="evidence" value="ECO:0007669"/>
    <property type="project" value="UniProtKB-KW"/>
</dbReference>
<accession>A0A6A5CEC8</accession>
<dbReference type="Gene3D" id="3.10.20.30">
    <property type="match status" value="1"/>
</dbReference>
<feature type="domain" description="2Fe-2S ferredoxin-type" evidence="7">
    <location>
        <begin position="74"/>
        <end position="177"/>
    </location>
</feature>
<comment type="caution">
    <text evidence="8">The sequence shown here is derived from an EMBL/GenBank/DDBJ whole genome shotgun (WGS) entry which is preliminary data.</text>
</comment>
<comment type="similarity">
    <text evidence="1">Belongs to the adrenodoxin/putidaredoxin family.</text>
</comment>
<protein>
    <recommendedName>
        <fullName evidence="7">2Fe-2S ferredoxin-type domain-containing protein</fullName>
    </recommendedName>
</protein>
<dbReference type="EMBL" id="VFQX01000004">
    <property type="protein sequence ID" value="KAF0983848.1"/>
    <property type="molecule type" value="Genomic_DNA"/>
</dbReference>
<dbReference type="PRINTS" id="PR00355">
    <property type="entry name" value="ADRENODOXIN"/>
</dbReference>
<dbReference type="SUPFAM" id="SSF54292">
    <property type="entry name" value="2Fe-2S ferredoxin-like"/>
    <property type="match status" value="1"/>
</dbReference>
<dbReference type="OrthoDB" id="268593at2759"/>
<dbReference type="AlphaFoldDB" id="A0A6A5CEC8"/>
<dbReference type="GeneID" id="68114981"/>
<dbReference type="RefSeq" id="XP_044568561.1">
    <property type="nucleotide sequence ID" value="XM_044711543.1"/>
</dbReference>
<evidence type="ECO:0000256" key="6">
    <source>
        <dbReference type="ARBA" id="ARBA00034078"/>
    </source>
</evidence>
<dbReference type="InterPro" id="IPR018298">
    <property type="entry name" value="Adrenodoxin_Fe-S_BS"/>
</dbReference>
<dbReference type="VEuPathDB" id="AmoebaDB:NF0126490"/>
<evidence type="ECO:0000256" key="2">
    <source>
        <dbReference type="ARBA" id="ARBA00022714"/>
    </source>
</evidence>
<keyword evidence="4" id="KW-0408">Iron</keyword>
<dbReference type="PANTHER" id="PTHR23426">
    <property type="entry name" value="FERREDOXIN/ADRENODOXIN"/>
    <property type="match status" value="1"/>
</dbReference>
<comment type="cofactor">
    <cofactor evidence="6">
        <name>[2Fe-2S] cluster</name>
        <dbReference type="ChEBI" id="CHEBI:190135"/>
    </cofactor>
</comment>
<dbReference type="OMA" id="DEMWRAH"/>
<evidence type="ECO:0000259" key="7">
    <source>
        <dbReference type="PROSITE" id="PS51085"/>
    </source>
</evidence>
<dbReference type="GO" id="GO:0046872">
    <property type="term" value="F:metal ion binding"/>
    <property type="evidence" value="ECO:0007669"/>
    <property type="project" value="UniProtKB-KW"/>
</dbReference>
<dbReference type="GO" id="GO:0009055">
    <property type="term" value="F:electron transfer activity"/>
    <property type="evidence" value="ECO:0007669"/>
    <property type="project" value="TreeGrafter"/>
</dbReference>
<dbReference type="GO" id="GO:0140647">
    <property type="term" value="P:P450-containing electron transport chain"/>
    <property type="evidence" value="ECO:0007669"/>
    <property type="project" value="InterPro"/>
</dbReference>
<keyword evidence="3" id="KW-0479">Metal-binding</keyword>
<dbReference type="VEuPathDB" id="AmoebaDB:NfTy_006000"/>
<dbReference type="InterPro" id="IPR036010">
    <property type="entry name" value="2Fe-2S_ferredoxin-like_sf"/>
</dbReference>
<dbReference type="PROSITE" id="PS51085">
    <property type="entry name" value="2FE2S_FER_2"/>
    <property type="match status" value="1"/>
</dbReference>
<dbReference type="PROSITE" id="PS00814">
    <property type="entry name" value="ADX"/>
    <property type="match status" value="1"/>
</dbReference>
<dbReference type="VEuPathDB" id="AmoebaDB:FDP41_007763"/>
<evidence type="ECO:0000256" key="3">
    <source>
        <dbReference type="ARBA" id="ARBA00022723"/>
    </source>
</evidence>
<dbReference type="PANTHER" id="PTHR23426:SF65">
    <property type="entry name" value="FERREDOXIN-2, MITOCHONDRIAL"/>
    <property type="match status" value="1"/>
</dbReference>
<dbReference type="InterPro" id="IPR001041">
    <property type="entry name" value="2Fe-2S_ferredoxin-type"/>
</dbReference>
<dbReference type="InterPro" id="IPR012675">
    <property type="entry name" value="Beta-grasp_dom_sf"/>
</dbReference>